<accession>A0A3N0DWW4</accession>
<keyword evidence="2" id="KW-1185">Reference proteome</keyword>
<proteinExistence type="predicted"/>
<name>A0A3N0DWW4_9ACTN</name>
<evidence type="ECO:0000313" key="2">
    <source>
        <dbReference type="Proteomes" id="UP000277094"/>
    </source>
</evidence>
<dbReference type="OrthoDB" id="3786712at2"/>
<dbReference type="RefSeq" id="WP_123234589.1">
    <property type="nucleotide sequence ID" value="NZ_RJSG01000002.1"/>
</dbReference>
<organism evidence="1 2">
    <name type="scientific">Nocardioides marmorisolisilvae</name>
    <dbReference type="NCBI Taxonomy" id="1542737"/>
    <lineage>
        <taxon>Bacteria</taxon>
        <taxon>Bacillati</taxon>
        <taxon>Actinomycetota</taxon>
        <taxon>Actinomycetes</taxon>
        <taxon>Propionibacteriales</taxon>
        <taxon>Nocardioidaceae</taxon>
        <taxon>Nocardioides</taxon>
    </lineage>
</organism>
<comment type="caution">
    <text evidence="1">The sequence shown here is derived from an EMBL/GenBank/DDBJ whole genome shotgun (WGS) entry which is preliminary data.</text>
</comment>
<dbReference type="Proteomes" id="UP000277094">
    <property type="component" value="Unassembled WGS sequence"/>
</dbReference>
<dbReference type="EMBL" id="RJSG01000002">
    <property type="protein sequence ID" value="RNL80087.1"/>
    <property type="molecule type" value="Genomic_DNA"/>
</dbReference>
<reference evidence="1 2" key="1">
    <citation type="submission" date="2018-11" db="EMBL/GenBank/DDBJ databases">
        <authorList>
            <person name="Li F."/>
        </authorList>
    </citation>
    <scope>NUCLEOTIDE SEQUENCE [LARGE SCALE GENOMIC DNA]</scope>
    <source>
        <strain evidence="1 2">KIS18-7</strain>
    </source>
</reference>
<gene>
    <name evidence="1" type="ORF">EFL95_14340</name>
</gene>
<dbReference type="PROSITE" id="PS51257">
    <property type="entry name" value="PROKAR_LIPOPROTEIN"/>
    <property type="match status" value="1"/>
</dbReference>
<dbReference type="AlphaFoldDB" id="A0A3N0DWW4"/>
<evidence type="ECO:0000313" key="1">
    <source>
        <dbReference type="EMBL" id="RNL80087.1"/>
    </source>
</evidence>
<protein>
    <submittedName>
        <fullName evidence="1">Uncharacterized protein</fullName>
    </submittedName>
</protein>
<sequence length="120" mass="12634">MRPAATRAATALLATTLALGLGGCRDIPKSATVKDFCSAGEKFSASTTFKQGVSAAKKLADTGTPKGIPQAARDGFVQLIDRVLDAKNGQDFIKKSKKLNTSEQKNLKALDAYIKKTCTA</sequence>